<comment type="similarity">
    <text evidence="1">Belongs to the peptidase M20 family.</text>
</comment>
<dbReference type="AlphaFoldDB" id="A0A5N7MKG0"/>
<proteinExistence type="inferred from homology"/>
<keyword evidence="6" id="KW-1185">Reference proteome</keyword>
<organism evidence="5 6">
    <name type="scientific">Microvirga tunisiensis</name>
    <dbReference type="NCBI Taxonomy" id="2108360"/>
    <lineage>
        <taxon>Bacteria</taxon>
        <taxon>Pseudomonadati</taxon>
        <taxon>Pseudomonadota</taxon>
        <taxon>Alphaproteobacteria</taxon>
        <taxon>Hyphomicrobiales</taxon>
        <taxon>Methylobacteriaceae</taxon>
        <taxon>Microvirga</taxon>
    </lineage>
</organism>
<feature type="binding site" evidence="3">
    <location>
        <position position="95"/>
    </location>
    <ligand>
        <name>Zn(2+)</name>
        <dbReference type="ChEBI" id="CHEBI:29105"/>
        <label>1</label>
    </ligand>
</feature>
<dbReference type="GO" id="GO:0016813">
    <property type="term" value="F:hydrolase activity, acting on carbon-nitrogen (but not peptide) bonds, in linear amidines"/>
    <property type="evidence" value="ECO:0007669"/>
    <property type="project" value="InterPro"/>
</dbReference>
<accession>A0A5N7MKG0</accession>
<dbReference type="SUPFAM" id="SSF53187">
    <property type="entry name" value="Zn-dependent exopeptidases"/>
    <property type="match status" value="1"/>
</dbReference>
<dbReference type="PANTHER" id="PTHR32494:SF5">
    <property type="entry name" value="ALLANTOATE AMIDOHYDROLASE"/>
    <property type="match status" value="1"/>
</dbReference>
<feature type="binding site" evidence="3">
    <location>
        <position position="191"/>
    </location>
    <ligand>
        <name>Zn(2+)</name>
        <dbReference type="ChEBI" id="CHEBI:29105"/>
        <label>1</label>
    </ligand>
</feature>
<evidence type="ECO:0000259" key="4">
    <source>
        <dbReference type="Pfam" id="PF07687"/>
    </source>
</evidence>
<dbReference type="NCBIfam" id="NF006769">
    <property type="entry name" value="PRK09290.1-3"/>
    <property type="match status" value="1"/>
</dbReference>
<dbReference type="SUPFAM" id="SSF55031">
    <property type="entry name" value="Bacterial exopeptidase dimerisation domain"/>
    <property type="match status" value="1"/>
</dbReference>
<dbReference type="InterPro" id="IPR011650">
    <property type="entry name" value="Peptidase_M20_dimer"/>
</dbReference>
<feature type="binding site" evidence="3">
    <location>
        <position position="383"/>
    </location>
    <ligand>
        <name>Zn(2+)</name>
        <dbReference type="ChEBI" id="CHEBI:29105"/>
        <label>2</label>
    </ligand>
</feature>
<dbReference type="Pfam" id="PF01546">
    <property type="entry name" value="Peptidase_M20"/>
    <property type="match status" value="1"/>
</dbReference>
<dbReference type="NCBIfam" id="NF006771">
    <property type="entry name" value="PRK09290.1-5"/>
    <property type="match status" value="1"/>
</dbReference>
<dbReference type="EMBL" id="VOSK01000094">
    <property type="protein sequence ID" value="MPR27535.1"/>
    <property type="molecule type" value="Genomic_DNA"/>
</dbReference>
<dbReference type="GO" id="GO:0046872">
    <property type="term" value="F:metal ion binding"/>
    <property type="evidence" value="ECO:0007669"/>
    <property type="project" value="UniProtKB-KW"/>
</dbReference>
<reference evidence="5 6" key="1">
    <citation type="journal article" date="2019" name="Syst. Appl. Microbiol.">
        <title>Microvirga tunisiensis sp. nov., a root nodule symbiotic bacterium isolated from Lupinus micranthus and L. luteus grown in Northern Tunisia.</title>
        <authorList>
            <person name="Msaddak A."/>
            <person name="Rejili M."/>
            <person name="Duran D."/>
            <person name="Mars M."/>
            <person name="Palacios J.M."/>
            <person name="Ruiz-Argueso T."/>
            <person name="Rey L."/>
            <person name="Imperial J."/>
        </authorList>
    </citation>
    <scope>NUCLEOTIDE SEQUENCE [LARGE SCALE GENOMIC DNA]</scope>
    <source>
        <strain evidence="5 6">Lmie10</strain>
    </source>
</reference>
<sequence>MIPNLQINPQRLWDSLMDTARIGGTAKGGVSRLTLTDTDRQVRDWLKEECERLGCTVMVDEVGNMFAVRPGRRSDLPPIAIGSHLDTQPTGGKFDGILGVLGGLEVFKTLQDSGYETNAPLMLVNWTNEEGSRFAPAMLGSGVYAGVFDRAYADSREDRQGVTFGEAIEAIGYRGAAKAGSVTFGAMFELHIEQGPILEQEEKVIGVVQGVQGMRWYEVSVTGREAHTGSTPMSMRRDALVGAARLIDRIEGIALEHAPSAVGSVGLIEVQPNSRNVVPGHVFFTVDFRHPDDTVLDVMERKLLAAIDEMAGKGSLGVESKKVWESPAVRFDADCLASVKKSAQAAGYQARDMISGAGHDAAYIARVAPTAMIFVPCAGGLSHNEEESTSFEECAAGAQVLLGAVLDYDGRGTERLN</sequence>
<evidence type="ECO:0000256" key="2">
    <source>
        <dbReference type="ARBA" id="ARBA00022801"/>
    </source>
</evidence>
<dbReference type="Gene3D" id="3.40.630.10">
    <property type="entry name" value="Zn peptidases"/>
    <property type="match status" value="1"/>
</dbReference>
<dbReference type="NCBIfam" id="TIGR01879">
    <property type="entry name" value="hydantase"/>
    <property type="match status" value="1"/>
</dbReference>
<dbReference type="InterPro" id="IPR002933">
    <property type="entry name" value="Peptidase_M20"/>
</dbReference>
<keyword evidence="3" id="KW-0862">Zinc</keyword>
<gene>
    <name evidence="5" type="ORF">FS320_20715</name>
</gene>
<keyword evidence="2 5" id="KW-0378">Hydrolase</keyword>
<dbReference type="PANTHER" id="PTHR32494">
    <property type="entry name" value="ALLANTOATE DEIMINASE-RELATED"/>
    <property type="match status" value="1"/>
</dbReference>
<protein>
    <submittedName>
        <fullName evidence="5">M20 family metallo-hydrolase</fullName>
    </submittedName>
</protein>
<dbReference type="Proteomes" id="UP000403266">
    <property type="component" value="Unassembled WGS sequence"/>
</dbReference>
<dbReference type="OrthoDB" id="9808195at2"/>
<feature type="domain" description="Peptidase M20 dimerisation" evidence="4">
    <location>
        <begin position="210"/>
        <end position="312"/>
    </location>
</feature>
<comment type="cofactor">
    <cofactor evidence="3">
        <name>Zn(2+)</name>
        <dbReference type="ChEBI" id="CHEBI:29105"/>
    </cofactor>
    <text evidence="3">Binds 2 Zn(2+) ions per subunit.</text>
</comment>
<dbReference type="Pfam" id="PF07687">
    <property type="entry name" value="M20_dimer"/>
    <property type="match status" value="1"/>
</dbReference>
<dbReference type="InterPro" id="IPR010158">
    <property type="entry name" value="Amidase_Cbmase"/>
</dbReference>
<comment type="caution">
    <text evidence="5">The sequence shown here is derived from an EMBL/GenBank/DDBJ whole genome shotgun (WGS) entry which is preliminary data.</text>
</comment>
<name>A0A5N7MKG0_9HYPH</name>
<keyword evidence="3" id="KW-0479">Metal-binding</keyword>
<dbReference type="PIRSF" id="PIRSF001235">
    <property type="entry name" value="Amidase_carbamoylase"/>
    <property type="match status" value="1"/>
</dbReference>
<dbReference type="CDD" id="cd03884">
    <property type="entry name" value="M20_bAS"/>
    <property type="match status" value="1"/>
</dbReference>
<feature type="binding site" evidence="3">
    <location>
        <position position="130"/>
    </location>
    <ligand>
        <name>Zn(2+)</name>
        <dbReference type="ChEBI" id="CHEBI:29105"/>
        <label>2</label>
    </ligand>
</feature>
<feature type="binding site" evidence="3">
    <location>
        <position position="84"/>
    </location>
    <ligand>
        <name>Zn(2+)</name>
        <dbReference type="ChEBI" id="CHEBI:29105"/>
        <label>1</label>
    </ligand>
</feature>
<dbReference type="NCBIfam" id="NF009527">
    <property type="entry name" value="PRK12891.1"/>
    <property type="match status" value="1"/>
</dbReference>
<feature type="binding site" evidence="3">
    <location>
        <position position="95"/>
    </location>
    <ligand>
        <name>Zn(2+)</name>
        <dbReference type="ChEBI" id="CHEBI:29105"/>
        <label>2</label>
    </ligand>
</feature>
<evidence type="ECO:0000313" key="5">
    <source>
        <dbReference type="EMBL" id="MPR27535.1"/>
    </source>
</evidence>
<evidence type="ECO:0000313" key="6">
    <source>
        <dbReference type="Proteomes" id="UP000403266"/>
    </source>
</evidence>
<evidence type="ECO:0000256" key="3">
    <source>
        <dbReference type="PIRSR" id="PIRSR001235-1"/>
    </source>
</evidence>
<dbReference type="Gene3D" id="3.30.70.360">
    <property type="match status" value="1"/>
</dbReference>
<evidence type="ECO:0000256" key="1">
    <source>
        <dbReference type="ARBA" id="ARBA00006153"/>
    </source>
</evidence>
<dbReference type="InterPro" id="IPR036264">
    <property type="entry name" value="Bact_exopeptidase_dim_dom"/>
</dbReference>